<feature type="domain" description="Alanine racemase N-terminal" evidence="6">
    <location>
        <begin position="20"/>
        <end position="265"/>
    </location>
</feature>
<evidence type="ECO:0000313" key="8">
    <source>
        <dbReference type="Proteomes" id="UP000305067"/>
    </source>
</evidence>
<evidence type="ECO:0000256" key="5">
    <source>
        <dbReference type="SAM" id="MobiDB-lite"/>
    </source>
</evidence>
<keyword evidence="1 2" id="KW-0663">Pyridoxal phosphate</keyword>
<dbReference type="Proteomes" id="UP000305067">
    <property type="component" value="Unassembled WGS sequence"/>
</dbReference>
<dbReference type="STRING" id="1884261.A0A5C3QTV9"/>
<evidence type="ECO:0000256" key="2">
    <source>
        <dbReference type="HAMAP-Rule" id="MF_03225"/>
    </source>
</evidence>
<dbReference type="AlphaFoldDB" id="A0A5C3QTV9"/>
<feature type="modified residue" description="N6-(pyridoxal phosphate)lysine" evidence="2 3">
    <location>
        <position position="44"/>
    </location>
</feature>
<dbReference type="EMBL" id="ML178819">
    <property type="protein sequence ID" value="TFL04260.1"/>
    <property type="molecule type" value="Genomic_DNA"/>
</dbReference>
<feature type="region of interest" description="Disordered" evidence="5">
    <location>
        <begin position="1"/>
        <end position="20"/>
    </location>
</feature>
<evidence type="ECO:0000256" key="3">
    <source>
        <dbReference type="PIRSR" id="PIRSR004848-1"/>
    </source>
</evidence>
<dbReference type="InterPro" id="IPR029066">
    <property type="entry name" value="PLP-binding_barrel"/>
</dbReference>
<reference evidence="7 8" key="1">
    <citation type="journal article" date="2019" name="Nat. Ecol. Evol.">
        <title>Megaphylogeny resolves global patterns of mushroom evolution.</title>
        <authorList>
            <person name="Varga T."/>
            <person name="Krizsan K."/>
            <person name="Foldi C."/>
            <person name="Dima B."/>
            <person name="Sanchez-Garcia M."/>
            <person name="Sanchez-Ramirez S."/>
            <person name="Szollosi G.J."/>
            <person name="Szarkandi J.G."/>
            <person name="Papp V."/>
            <person name="Albert L."/>
            <person name="Andreopoulos W."/>
            <person name="Angelini C."/>
            <person name="Antonin V."/>
            <person name="Barry K.W."/>
            <person name="Bougher N.L."/>
            <person name="Buchanan P."/>
            <person name="Buyck B."/>
            <person name="Bense V."/>
            <person name="Catcheside P."/>
            <person name="Chovatia M."/>
            <person name="Cooper J."/>
            <person name="Damon W."/>
            <person name="Desjardin D."/>
            <person name="Finy P."/>
            <person name="Geml J."/>
            <person name="Haridas S."/>
            <person name="Hughes K."/>
            <person name="Justo A."/>
            <person name="Karasinski D."/>
            <person name="Kautmanova I."/>
            <person name="Kiss B."/>
            <person name="Kocsube S."/>
            <person name="Kotiranta H."/>
            <person name="LaButti K.M."/>
            <person name="Lechner B.E."/>
            <person name="Liimatainen K."/>
            <person name="Lipzen A."/>
            <person name="Lukacs Z."/>
            <person name="Mihaltcheva S."/>
            <person name="Morgado L.N."/>
            <person name="Niskanen T."/>
            <person name="Noordeloos M.E."/>
            <person name="Ohm R.A."/>
            <person name="Ortiz-Santana B."/>
            <person name="Ovrebo C."/>
            <person name="Racz N."/>
            <person name="Riley R."/>
            <person name="Savchenko A."/>
            <person name="Shiryaev A."/>
            <person name="Soop K."/>
            <person name="Spirin V."/>
            <person name="Szebenyi C."/>
            <person name="Tomsovsky M."/>
            <person name="Tulloss R.E."/>
            <person name="Uehling J."/>
            <person name="Grigoriev I.V."/>
            <person name="Vagvolgyi C."/>
            <person name="Papp T."/>
            <person name="Martin F.M."/>
            <person name="Miettinen O."/>
            <person name="Hibbett D.S."/>
            <person name="Nagy L.G."/>
        </authorList>
    </citation>
    <scope>NUCLEOTIDE SEQUENCE [LARGE SCALE GENOMIC DNA]</scope>
    <source>
        <strain evidence="7 8">CBS 309.79</strain>
    </source>
</reference>
<dbReference type="SUPFAM" id="SSF51419">
    <property type="entry name" value="PLP-binding barrel"/>
    <property type="match status" value="1"/>
</dbReference>
<dbReference type="PROSITE" id="PS01211">
    <property type="entry name" value="UPF0001"/>
    <property type="match status" value="1"/>
</dbReference>
<dbReference type="Gene3D" id="3.20.20.10">
    <property type="entry name" value="Alanine racemase"/>
    <property type="match status" value="1"/>
</dbReference>
<dbReference type="PANTHER" id="PTHR10146:SF14">
    <property type="entry name" value="PYRIDOXAL PHOSPHATE HOMEOSTASIS PROTEIN"/>
    <property type="match status" value="1"/>
</dbReference>
<evidence type="ECO:0000256" key="1">
    <source>
        <dbReference type="ARBA" id="ARBA00022898"/>
    </source>
</evidence>
<name>A0A5C3QTV9_9AGAR</name>
<organism evidence="7 8">
    <name type="scientific">Pterulicium gracile</name>
    <dbReference type="NCBI Taxonomy" id="1884261"/>
    <lineage>
        <taxon>Eukaryota</taxon>
        <taxon>Fungi</taxon>
        <taxon>Dikarya</taxon>
        <taxon>Basidiomycota</taxon>
        <taxon>Agaricomycotina</taxon>
        <taxon>Agaricomycetes</taxon>
        <taxon>Agaricomycetidae</taxon>
        <taxon>Agaricales</taxon>
        <taxon>Pleurotineae</taxon>
        <taxon>Pterulaceae</taxon>
        <taxon>Pterulicium</taxon>
    </lineage>
</organism>
<gene>
    <name evidence="7" type="ORF">BDV98DRAFT_502874</name>
</gene>
<dbReference type="HAMAP" id="MF_02087">
    <property type="entry name" value="PLP_homeostasis"/>
    <property type="match status" value="1"/>
</dbReference>
<proteinExistence type="inferred from homology"/>
<dbReference type="Pfam" id="PF01168">
    <property type="entry name" value="Ala_racemase_N"/>
    <property type="match status" value="1"/>
</dbReference>
<evidence type="ECO:0000313" key="7">
    <source>
        <dbReference type="EMBL" id="TFL04260.1"/>
    </source>
</evidence>
<dbReference type="OrthoDB" id="10264196at2759"/>
<protein>
    <recommendedName>
        <fullName evidence="2">Pyridoxal phosphate homeostasis protein</fullName>
        <shortName evidence="2">PLP homeostasis protein</shortName>
    </recommendedName>
</protein>
<dbReference type="FunFam" id="3.20.20.10:FF:000018">
    <property type="entry name" value="Pyridoxal phosphate homeostasis protein"/>
    <property type="match status" value="1"/>
</dbReference>
<dbReference type="GO" id="GO:0030170">
    <property type="term" value="F:pyridoxal phosphate binding"/>
    <property type="evidence" value="ECO:0007669"/>
    <property type="project" value="UniProtKB-UniRule"/>
</dbReference>
<sequence>MSSSSSPVPDPERVSELSENLTRIRSRVQDLSRDKPRTLVAVSKYKPASDVLACHQNENGQLDFGENYVQELVEKAAQLPLEIRWHFIGTLQSNKAKTLAAIPNLHTIQTLTSIKAATALNKALPTTRTFPLNILIQVNTSGELSKSGLPPLSSSEDNTQDEELTKLASFIIKKCPKLRLQGLMTIGALEQSMDHEHENKDFERLSQTKEELESWLRSSESDVGKDSWGSDGRLLLSMGMSSDYEEALEAGSDIVRVGTGIFGSRRMK</sequence>
<dbReference type="PIRSF" id="PIRSF004848">
    <property type="entry name" value="YBL036c_PLPDEIII"/>
    <property type="match status" value="1"/>
</dbReference>
<evidence type="ECO:0000256" key="4">
    <source>
        <dbReference type="RuleBase" id="RU004514"/>
    </source>
</evidence>
<dbReference type="InterPro" id="IPR011078">
    <property type="entry name" value="PyrdxlP_homeostasis"/>
</dbReference>
<comment type="function">
    <text evidence="2">Pyridoxal 5'-phosphate (PLP)-binding protein, which may be involved in intracellular homeostatic regulation of pyridoxal 5'-phosphate (PLP), the active form of vitamin B6.</text>
</comment>
<dbReference type="CDD" id="cd06822">
    <property type="entry name" value="PLPDE_III_YBL036c_euk"/>
    <property type="match status" value="1"/>
</dbReference>
<dbReference type="PANTHER" id="PTHR10146">
    <property type="entry name" value="PROLINE SYNTHETASE CO-TRANSCRIBED BACTERIAL HOMOLOG PROTEIN"/>
    <property type="match status" value="1"/>
</dbReference>
<evidence type="ECO:0000259" key="6">
    <source>
        <dbReference type="Pfam" id="PF01168"/>
    </source>
</evidence>
<keyword evidence="8" id="KW-1185">Reference proteome</keyword>
<comment type="cofactor">
    <cofactor evidence="3">
        <name>pyridoxal 5'-phosphate</name>
        <dbReference type="ChEBI" id="CHEBI:597326"/>
    </cofactor>
</comment>
<accession>A0A5C3QTV9</accession>
<dbReference type="InterPro" id="IPR001608">
    <property type="entry name" value="Ala_racemase_N"/>
</dbReference>
<dbReference type="NCBIfam" id="TIGR00044">
    <property type="entry name" value="YggS family pyridoxal phosphate-dependent enzyme"/>
    <property type="match status" value="1"/>
</dbReference>
<comment type="similarity">
    <text evidence="2 4">Belongs to the pyridoxal phosphate-binding protein YggS/PROSC family.</text>
</comment>